<dbReference type="PROSITE" id="PS51221">
    <property type="entry name" value="TTL"/>
    <property type="match status" value="1"/>
</dbReference>
<feature type="transmembrane region" description="Helical" evidence="1">
    <location>
        <begin position="12"/>
        <end position="32"/>
    </location>
</feature>
<name>A0A154PHL4_DUFNO</name>
<reference evidence="2 3" key="1">
    <citation type="submission" date="2015-07" db="EMBL/GenBank/DDBJ databases">
        <title>The genome of Dufourea novaeangliae.</title>
        <authorList>
            <person name="Pan H."/>
            <person name="Kapheim K."/>
        </authorList>
    </citation>
    <scope>NUCLEOTIDE SEQUENCE [LARGE SCALE GENOMIC DNA]</scope>
    <source>
        <strain evidence="2">0120121106</strain>
        <tissue evidence="2">Whole body</tissue>
    </source>
</reference>
<keyword evidence="3" id="KW-1185">Reference proteome</keyword>
<dbReference type="InterPro" id="IPR004344">
    <property type="entry name" value="TTL/TTLL_fam"/>
</dbReference>
<keyword evidence="1" id="KW-0812">Transmembrane</keyword>
<dbReference type="STRING" id="178035.A0A154PHL4"/>
<accession>A0A154PHL4</accession>
<keyword evidence="1" id="KW-0472">Membrane</keyword>
<dbReference type="Gene3D" id="3.30.470.20">
    <property type="entry name" value="ATP-grasp fold, B domain"/>
    <property type="match status" value="1"/>
</dbReference>
<dbReference type="Pfam" id="PF03133">
    <property type="entry name" value="TTL"/>
    <property type="match status" value="1"/>
</dbReference>
<dbReference type="InterPro" id="IPR053317">
    <property type="entry name" value="Tubulin_polyglutamylase"/>
</dbReference>
<dbReference type="OrthoDB" id="202825at2759"/>
<organism evidence="2 3">
    <name type="scientific">Dufourea novaeangliae</name>
    <name type="common">Sweat bee</name>
    <dbReference type="NCBI Taxonomy" id="178035"/>
    <lineage>
        <taxon>Eukaryota</taxon>
        <taxon>Metazoa</taxon>
        <taxon>Ecdysozoa</taxon>
        <taxon>Arthropoda</taxon>
        <taxon>Hexapoda</taxon>
        <taxon>Insecta</taxon>
        <taxon>Pterygota</taxon>
        <taxon>Neoptera</taxon>
        <taxon>Endopterygota</taxon>
        <taxon>Hymenoptera</taxon>
        <taxon>Apocrita</taxon>
        <taxon>Aculeata</taxon>
        <taxon>Apoidea</taxon>
        <taxon>Anthophila</taxon>
        <taxon>Halictidae</taxon>
        <taxon>Rophitinae</taxon>
        <taxon>Dufourea</taxon>
    </lineage>
</organism>
<evidence type="ECO:0000313" key="3">
    <source>
        <dbReference type="Proteomes" id="UP000076502"/>
    </source>
</evidence>
<gene>
    <name evidence="2" type="ORF">WN55_02389</name>
</gene>
<dbReference type="PANTHER" id="PTHR47113">
    <property type="entry name" value="LD09343P"/>
    <property type="match status" value="1"/>
</dbReference>
<dbReference type="SUPFAM" id="SSF56059">
    <property type="entry name" value="Glutathione synthetase ATP-binding domain-like"/>
    <property type="match status" value="1"/>
</dbReference>
<sequence>MSLKVKTLLKIFLYSVVGPIILYCLFFAFLYYQENLVTVQTRVVTIHEKRPVYRLYARSNDTGYLKHVFAVLNRLGFQQSDNDSDWDLLWAHDYPFRVLSSNLSKLEAHQRVNHFPGCGYITNKVDLSITEGRYILPAFKLPEQQEEFVNYANEYPEKTFVQKSNDHRGISVKNTSDINLTVTGSFVQEFIQRPFLVDGYKFDVGVYTAITSIDPLRVYVYGGDVLFRFCPIKYYPFDPKILDKYVVGDDYLPIWNVPSLKHYYTNLGFSMKDSFDAYVKSQGKDPQKVWLAVREAIKEITLSKEGYIKEAMKRYGNERNFFELVRVDFALDEDLNVYTMEANMSPNLSSAHYPPNQLLYEQVIYNLFALVGVGQRVRKDSLKKRSKMEEEMMVVDKNLVVLPELCTKCNDCFRVECQLCRPCFTTEIKLILSQSYLEHRNRMDFQRVFPPPITKDMVLKDYTLRNQLLVRWYQGKCEIDYSWCS</sequence>
<dbReference type="Proteomes" id="UP000076502">
    <property type="component" value="Unassembled WGS sequence"/>
</dbReference>
<keyword evidence="1" id="KW-1133">Transmembrane helix</keyword>
<dbReference type="EMBL" id="KQ434905">
    <property type="protein sequence ID" value="KZC11297.1"/>
    <property type="molecule type" value="Genomic_DNA"/>
</dbReference>
<evidence type="ECO:0000313" key="2">
    <source>
        <dbReference type="EMBL" id="KZC11297.1"/>
    </source>
</evidence>
<proteinExistence type="predicted"/>
<dbReference type="PANTHER" id="PTHR47113:SF1">
    <property type="entry name" value="LD09343P"/>
    <property type="match status" value="1"/>
</dbReference>
<protein>
    <submittedName>
        <fullName evidence="2">Tubulin polyglutamylase TTLL6</fullName>
    </submittedName>
</protein>
<evidence type="ECO:0000256" key="1">
    <source>
        <dbReference type="SAM" id="Phobius"/>
    </source>
</evidence>
<dbReference type="AlphaFoldDB" id="A0A154PHL4"/>